<proteinExistence type="predicted"/>
<gene>
    <name evidence="1" type="primary">Nfu_g_1_013592</name>
</gene>
<feature type="non-terminal residue" evidence="1">
    <location>
        <position position="1"/>
    </location>
</feature>
<dbReference type="EMBL" id="HAEE01002075">
    <property type="protein sequence ID" value="SBR22095.1"/>
    <property type="molecule type" value="Transcribed_RNA"/>
</dbReference>
<sequence>LLQLHMVQTNMKPCRCSKAYCYTCVVALSLELDYI</sequence>
<protein>
    <submittedName>
        <fullName evidence="1">Uncharacterized protein</fullName>
    </submittedName>
</protein>
<feature type="non-terminal residue" evidence="1">
    <location>
        <position position="35"/>
    </location>
</feature>
<accession>A0A1A8JPR5</accession>
<reference evidence="1" key="2">
    <citation type="submission" date="2016-06" db="EMBL/GenBank/DDBJ databases">
        <title>The genome of a short-lived fish provides insights into sex chromosome evolution and the genetic control of aging.</title>
        <authorList>
            <person name="Reichwald K."/>
            <person name="Felder M."/>
            <person name="Petzold A."/>
            <person name="Koch P."/>
            <person name="Groth M."/>
            <person name="Platzer M."/>
        </authorList>
    </citation>
    <scope>NUCLEOTIDE SEQUENCE</scope>
    <source>
        <tissue evidence="1">Brain</tissue>
    </source>
</reference>
<dbReference type="AlphaFoldDB" id="A0A1A8JPR5"/>
<reference evidence="1" key="1">
    <citation type="submission" date="2016-05" db="EMBL/GenBank/DDBJ databases">
        <authorList>
            <person name="Lavstsen T."/>
            <person name="Jespersen J.S."/>
        </authorList>
    </citation>
    <scope>NUCLEOTIDE SEQUENCE</scope>
    <source>
        <tissue evidence="1">Brain</tissue>
    </source>
</reference>
<name>A0A1A8JPR5_NOTKU</name>
<evidence type="ECO:0000313" key="1">
    <source>
        <dbReference type="EMBL" id="SBR22095.1"/>
    </source>
</evidence>
<organism evidence="1">
    <name type="scientific">Nothobranchius kuhntae</name>
    <name type="common">Beira killifish</name>
    <dbReference type="NCBI Taxonomy" id="321403"/>
    <lineage>
        <taxon>Eukaryota</taxon>
        <taxon>Metazoa</taxon>
        <taxon>Chordata</taxon>
        <taxon>Craniata</taxon>
        <taxon>Vertebrata</taxon>
        <taxon>Euteleostomi</taxon>
        <taxon>Actinopterygii</taxon>
        <taxon>Neopterygii</taxon>
        <taxon>Teleostei</taxon>
        <taxon>Neoteleostei</taxon>
        <taxon>Acanthomorphata</taxon>
        <taxon>Ovalentaria</taxon>
        <taxon>Atherinomorphae</taxon>
        <taxon>Cyprinodontiformes</taxon>
        <taxon>Nothobranchiidae</taxon>
        <taxon>Nothobranchius</taxon>
    </lineage>
</organism>